<dbReference type="SMART" id="SM00917">
    <property type="entry name" value="LeuA_dimer"/>
    <property type="match status" value="1"/>
</dbReference>
<dbReference type="InterPro" id="IPR000891">
    <property type="entry name" value="PYR_CT"/>
</dbReference>
<comment type="subcellular location">
    <subcellularLocation>
        <location evidence="10">Cytoplasm</location>
    </subcellularLocation>
</comment>
<keyword evidence="7 10" id="KW-0808">Transferase</keyword>
<keyword evidence="13" id="KW-1185">Reference proteome</keyword>
<feature type="binding site" evidence="10">
    <location>
        <position position="55"/>
    </location>
    <ligand>
        <name>Mg(2+)</name>
        <dbReference type="ChEBI" id="CHEBI:18420"/>
    </ligand>
</feature>
<dbReference type="InterPro" id="IPR002034">
    <property type="entry name" value="AIPM/Hcit_synth_CS"/>
</dbReference>
<dbReference type="GO" id="GO:0003985">
    <property type="term" value="F:acetyl-CoA C-acetyltransferase activity"/>
    <property type="evidence" value="ECO:0007669"/>
    <property type="project" value="UniProtKB-UniRule"/>
</dbReference>
<evidence type="ECO:0000256" key="3">
    <source>
        <dbReference type="ARBA" id="ARBA00009767"/>
    </source>
</evidence>
<keyword evidence="10" id="KW-0963">Cytoplasm</keyword>
<dbReference type="PATRIC" id="fig|472175.3.peg.481"/>
<protein>
    <recommendedName>
        <fullName evidence="4 10">2-isopropylmalate synthase</fullName>
        <ecNumber evidence="4 10">2.3.3.13</ecNumber>
    </recommendedName>
    <alternativeName>
        <fullName evidence="10">Alpha-IPM synthase</fullName>
    </alternativeName>
    <alternativeName>
        <fullName evidence="10">Alpha-isopropylmalate synthase</fullName>
    </alternativeName>
</protein>
<dbReference type="Gene3D" id="3.20.20.70">
    <property type="entry name" value="Aldolase class I"/>
    <property type="match status" value="1"/>
</dbReference>
<dbReference type="Pfam" id="PF08502">
    <property type="entry name" value="LeuA_dimer"/>
    <property type="match status" value="1"/>
</dbReference>
<dbReference type="PROSITE" id="PS00815">
    <property type="entry name" value="AIPM_HOMOCIT_SYNTH_1"/>
    <property type="match status" value="1"/>
</dbReference>
<comment type="caution">
    <text evidence="12">The sequence shown here is derived from an EMBL/GenBank/DDBJ whole genome shotgun (WGS) entry which is preliminary data.</text>
</comment>
<evidence type="ECO:0000256" key="9">
    <source>
        <dbReference type="ARBA" id="ARBA00023304"/>
    </source>
</evidence>
<dbReference type="AlphaFoldDB" id="A0A084U914"/>
<dbReference type="UniPathway" id="UPA00048">
    <property type="reaction ID" value="UER00070"/>
</dbReference>
<dbReference type="GO" id="GO:0003852">
    <property type="term" value="F:2-isopropylmalate synthase activity"/>
    <property type="evidence" value="ECO:0007669"/>
    <property type="project" value="UniProtKB-UniRule"/>
</dbReference>
<feature type="binding site" evidence="10">
    <location>
        <position position="294"/>
    </location>
    <ligand>
        <name>Mg(2+)</name>
        <dbReference type="ChEBI" id="CHEBI:18420"/>
    </ligand>
</feature>
<dbReference type="PROSITE" id="PS50991">
    <property type="entry name" value="PYR_CT"/>
    <property type="match status" value="1"/>
</dbReference>
<evidence type="ECO:0000256" key="7">
    <source>
        <dbReference type="ARBA" id="ARBA00022679"/>
    </source>
</evidence>
<feature type="binding site" evidence="10">
    <location>
        <position position="258"/>
    </location>
    <ligand>
        <name>Mg(2+)</name>
        <dbReference type="ChEBI" id="CHEBI:18420"/>
    </ligand>
</feature>
<dbReference type="InterPro" id="IPR039371">
    <property type="entry name" value="LeuA_N_DRE-TIM"/>
</dbReference>
<comment type="subunit">
    <text evidence="10">Homodimer.</text>
</comment>
<dbReference type="eggNOG" id="COG0119">
    <property type="taxonomic scope" value="Bacteria"/>
</dbReference>
<evidence type="ECO:0000256" key="8">
    <source>
        <dbReference type="ARBA" id="ARBA00022723"/>
    </source>
</evidence>
<keyword evidence="9 10" id="KW-0100">Branched-chain amino acid biosynthesis</keyword>
<dbReference type="EC" id="2.3.3.13" evidence="4 10"/>
<dbReference type="Pfam" id="PF22615">
    <property type="entry name" value="IPMS_D2"/>
    <property type="match status" value="1"/>
</dbReference>
<feature type="domain" description="Pyruvate carboxyltransferase" evidence="11">
    <location>
        <begin position="46"/>
        <end position="319"/>
    </location>
</feature>
<evidence type="ECO:0000256" key="6">
    <source>
        <dbReference type="ARBA" id="ARBA00022605"/>
    </source>
</evidence>
<dbReference type="SUPFAM" id="SSF110921">
    <property type="entry name" value="2-isopropylmalate synthase LeuA, allosteric (dimerisation) domain"/>
    <property type="match status" value="1"/>
</dbReference>
<keyword evidence="12" id="KW-0012">Acyltransferase</keyword>
<evidence type="ECO:0000256" key="4">
    <source>
        <dbReference type="ARBA" id="ARBA00012973"/>
    </source>
</evidence>
<dbReference type="SUPFAM" id="SSF51569">
    <property type="entry name" value="Aldolase"/>
    <property type="match status" value="1"/>
</dbReference>
<dbReference type="PANTHER" id="PTHR46911">
    <property type="match status" value="1"/>
</dbReference>
<evidence type="ECO:0000313" key="13">
    <source>
        <dbReference type="Proteomes" id="UP000053675"/>
    </source>
</evidence>
<gene>
    <name evidence="10 12" type="primary">leuA</name>
    <name evidence="12" type="ORF">EL18_00466</name>
</gene>
<keyword evidence="6 10" id="KW-0028">Amino-acid biosynthesis</keyword>
<dbReference type="Pfam" id="PF00682">
    <property type="entry name" value="HMGL-like"/>
    <property type="match status" value="1"/>
</dbReference>
<proteinExistence type="inferred from homology"/>
<dbReference type="InterPro" id="IPR013785">
    <property type="entry name" value="Aldolase_TIM"/>
</dbReference>
<dbReference type="InterPro" id="IPR005668">
    <property type="entry name" value="IPM_Synthase"/>
</dbReference>
<dbReference type="GO" id="GO:0005737">
    <property type="term" value="C:cytoplasm"/>
    <property type="evidence" value="ECO:0007669"/>
    <property type="project" value="UniProtKB-SubCell"/>
</dbReference>
<comment type="function">
    <text evidence="10">Catalyzes the condensation of the acetyl group of acetyl-CoA with 3-methyl-2-oxobutanoate (2-ketoisovalerate) to form 3-carboxy-3-hydroxy-4-methylpentanoate (2-isopropylmalate).</text>
</comment>
<dbReference type="GO" id="GO:0000287">
    <property type="term" value="F:magnesium ion binding"/>
    <property type="evidence" value="ECO:0007669"/>
    <property type="project" value="UniProtKB-UniRule"/>
</dbReference>
<dbReference type="SUPFAM" id="SSF89000">
    <property type="entry name" value="post-HMGL domain-like"/>
    <property type="match status" value="1"/>
</dbReference>
<evidence type="ECO:0000256" key="5">
    <source>
        <dbReference type="ARBA" id="ARBA00022430"/>
    </source>
</evidence>
<dbReference type="NCBIfam" id="TIGR00970">
    <property type="entry name" value="leuA_yeast"/>
    <property type="match status" value="1"/>
</dbReference>
<evidence type="ECO:0000313" key="12">
    <source>
        <dbReference type="EMBL" id="KFB09450.1"/>
    </source>
</evidence>
<keyword evidence="5 10" id="KW-0432">Leucine biosynthesis</keyword>
<dbReference type="InterPro" id="IPR013709">
    <property type="entry name" value="2-isopropylmalate_synth_dimer"/>
</dbReference>
<dbReference type="InterPro" id="IPR036230">
    <property type="entry name" value="LeuA_allosteric_dom_sf"/>
</dbReference>
<accession>A0A084U914</accession>
<evidence type="ECO:0000256" key="10">
    <source>
        <dbReference type="HAMAP-Rule" id="MF_00572"/>
    </source>
</evidence>
<dbReference type="HAMAP" id="MF_00572">
    <property type="entry name" value="LeuA_type2"/>
    <property type="match status" value="1"/>
</dbReference>
<name>A0A084U914_9HYPH</name>
<dbReference type="CDD" id="cd07942">
    <property type="entry name" value="DRE_TIM_LeuA"/>
    <property type="match status" value="1"/>
</dbReference>
<evidence type="ECO:0000256" key="1">
    <source>
        <dbReference type="ARBA" id="ARBA00000064"/>
    </source>
</evidence>
<dbReference type="PANTHER" id="PTHR46911:SF1">
    <property type="entry name" value="2-ISOPROPYLMALATE SYNTHASE"/>
    <property type="match status" value="1"/>
</dbReference>
<keyword evidence="8 10" id="KW-0479">Metal-binding</keyword>
<dbReference type="NCBIfam" id="NF002991">
    <property type="entry name" value="PRK03739.1"/>
    <property type="match status" value="1"/>
</dbReference>
<keyword evidence="10" id="KW-0460">Magnesium</keyword>
<feature type="binding site" evidence="10">
    <location>
        <position position="260"/>
    </location>
    <ligand>
        <name>Mg(2+)</name>
        <dbReference type="ChEBI" id="CHEBI:18420"/>
    </ligand>
</feature>
<dbReference type="PROSITE" id="PS00816">
    <property type="entry name" value="AIPM_HOMOCIT_SYNTH_2"/>
    <property type="match status" value="1"/>
</dbReference>
<dbReference type="InterPro" id="IPR054692">
    <property type="entry name" value="LeuA-like_post-cat"/>
</dbReference>
<dbReference type="Proteomes" id="UP000053675">
    <property type="component" value="Unassembled WGS sequence"/>
</dbReference>
<comment type="pathway">
    <text evidence="2 10">Amino-acid biosynthesis; L-leucine biosynthesis; L-leucine from 3-methyl-2-oxobutanoate: step 1/4.</text>
</comment>
<sequence length="570" mass="62900">MDAKINSQIANAGPKGMGDAAVKYQAYPQVDIPDRTWPSKRIEKAPIWCSVDLRDGNQALIDPMGQERKARMFQLLLDMGFKEIEIGFPSASQTDFDFARWCIEQGGVPDDVSLQVLVQCRPELITRTFEALEGAKRPIVHFYNSTSELQRRVVFGKDVAGIKQIATDAAKMITDMAAKAGGGYRFEYSPESFTGTELEVALEICNAVIEIVQPTPDNKLIINLPSTVEMSTPNIHADQIEWMCRNLDNRENLIVSLHPHNDRGTGIAATELGLMAGADRVEGTLFGNGERTGNVDLVTLALNMYTQGVDPMLDCRDINRMKDVYEYCNQLVIPERHPYVGELVYTAFSGSHQDAINKGMKAIRAANKPLWEVPYLPIDPQDVGRSYEAIIRINSQSGKGGIAYVLQADYGLNLPRNLQVEFREDIQDITDREGKELPASRIHERFQELYVEQPGARLKFVDHQTFPDDSAKGRRVVEATITDGGVEKTITGSGTGPVDGFIDALSKHIGIDMTVLNYSEHSLQQGSNAAAVCYMEVEHPAGKLFGVGINHNIVTASLEAVVSAANRILS</sequence>
<comment type="similarity">
    <text evidence="3 10">Belongs to the alpha-IPM synthase/homocitrate synthase family. LeuA type 2 subfamily.</text>
</comment>
<dbReference type="Gene3D" id="3.30.160.270">
    <property type="match status" value="1"/>
</dbReference>
<dbReference type="RefSeq" id="WP_036479364.1">
    <property type="nucleotide sequence ID" value="NZ_JMQM01000001.1"/>
</dbReference>
<evidence type="ECO:0000256" key="2">
    <source>
        <dbReference type="ARBA" id="ARBA00004689"/>
    </source>
</evidence>
<organism evidence="12 13">
    <name type="scientific">Nitratireductor basaltis</name>
    <dbReference type="NCBI Taxonomy" id="472175"/>
    <lineage>
        <taxon>Bacteria</taxon>
        <taxon>Pseudomonadati</taxon>
        <taxon>Pseudomonadota</taxon>
        <taxon>Alphaproteobacteria</taxon>
        <taxon>Hyphomicrobiales</taxon>
        <taxon>Phyllobacteriaceae</taxon>
        <taxon>Nitratireductor</taxon>
    </lineage>
</organism>
<comment type="cofactor">
    <cofactor evidence="10">
        <name>Mg(2+)</name>
        <dbReference type="ChEBI" id="CHEBI:18420"/>
    </cofactor>
</comment>
<evidence type="ECO:0000259" key="11">
    <source>
        <dbReference type="PROSITE" id="PS50991"/>
    </source>
</evidence>
<dbReference type="GO" id="GO:0009098">
    <property type="term" value="P:L-leucine biosynthetic process"/>
    <property type="evidence" value="ECO:0007669"/>
    <property type="project" value="UniProtKB-UniRule"/>
</dbReference>
<reference evidence="12 13" key="1">
    <citation type="submission" date="2014-05" db="EMBL/GenBank/DDBJ databases">
        <title>Draft Genome Sequence of Nitratireductor basaltis Strain UMTGB225, A Marine Bacterium Isolated from Green Barrel Tunicate.</title>
        <authorList>
            <person name="Gan H.Y."/>
        </authorList>
    </citation>
    <scope>NUCLEOTIDE SEQUENCE [LARGE SCALE GENOMIC DNA]</scope>
    <source>
        <strain evidence="12 13">UMTGB225</strain>
    </source>
</reference>
<dbReference type="EMBL" id="JMQM01000001">
    <property type="protein sequence ID" value="KFB09450.1"/>
    <property type="molecule type" value="Genomic_DNA"/>
</dbReference>
<feature type="region of interest" description="Regulatory domain" evidence="10">
    <location>
        <begin position="453"/>
        <end position="570"/>
    </location>
</feature>
<comment type="catalytic activity">
    <reaction evidence="1 10">
        <text>3-methyl-2-oxobutanoate + acetyl-CoA + H2O = (2S)-2-isopropylmalate + CoA + H(+)</text>
        <dbReference type="Rhea" id="RHEA:21524"/>
        <dbReference type="ChEBI" id="CHEBI:1178"/>
        <dbReference type="ChEBI" id="CHEBI:11851"/>
        <dbReference type="ChEBI" id="CHEBI:15377"/>
        <dbReference type="ChEBI" id="CHEBI:15378"/>
        <dbReference type="ChEBI" id="CHEBI:57287"/>
        <dbReference type="ChEBI" id="CHEBI:57288"/>
        <dbReference type="EC" id="2.3.3.13"/>
    </reaction>
</comment>
<dbReference type="STRING" id="472175.EL18_00466"/>